<feature type="transmembrane region" description="Helical" evidence="6">
    <location>
        <begin position="119"/>
        <end position="138"/>
    </location>
</feature>
<keyword evidence="4 6" id="KW-1133">Transmembrane helix</keyword>
<keyword evidence="2" id="KW-1003">Cell membrane</keyword>
<evidence type="ECO:0000256" key="5">
    <source>
        <dbReference type="ARBA" id="ARBA00023136"/>
    </source>
</evidence>
<reference evidence="7 8" key="1">
    <citation type="submission" date="2020-04" db="EMBL/GenBank/DDBJ databases">
        <title>Hymenobacter polaris sp. nov., isolated from Arctic soil.</title>
        <authorList>
            <person name="Dahal R.H."/>
        </authorList>
    </citation>
    <scope>NUCLEOTIDE SEQUENCE [LARGE SCALE GENOMIC DNA]</scope>
    <source>
        <strain evidence="7 8">RP-2-7</strain>
    </source>
</reference>
<dbReference type="GO" id="GO:0005886">
    <property type="term" value="C:plasma membrane"/>
    <property type="evidence" value="ECO:0007669"/>
    <property type="project" value="UniProtKB-SubCell"/>
</dbReference>
<gene>
    <name evidence="7" type="ORF">HHL22_15010</name>
</gene>
<evidence type="ECO:0000256" key="2">
    <source>
        <dbReference type="ARBA" id="ARBA00022475"/>
    </source>
</evidence>
<dbReference type="AlphaFoldDB" id="A0A7Y0AFS5"/>
<evidence type="ECO:0000256" key="3">
    <source>
        <dbReference type="ARBA" id="ARBA00022692"/>
    </source>
</evidence>
<dbReference type="RefSeq" id="WP_169532154.1">
    <property type="nucleotide sequence ID" value="NZ_JABBGH010000002.1"/>
</dbReference>
<dbReference type="InterPro" id="IPR050833">
    <property type="entry name" value="Poly_Biosynth_Transport"/>
</dbReference>
<feature type="transmembrane region" description="Helical" evidence="6">
    <location>
        <begin position="200"/>
        <end position="222"/>
    </location>
</feature>
<dbReference type="InterPro" id="IPR002797">
    <property type="entry name" value="Polysacc_synth"/>
</dbReference>
<accession>A0A7Y0AFS5</accession>
<feature type="transmembrane region" description="Helical" evidence="6">
    <location>
        <begin position="322"/>
        <end position="346"/>
    </location>
</feature>
<proteinExistence type="predicted"/>
<feature type="transmembrane region" description="Helical" evidence="6">
    <location>
        <begin position="234"/>
        <end position="254"/>
    </location>
</feature>
<dbReference type="EMBL" id="JABBGH010000002">
    <property type="protein sequence ID" value="NML66516.1"/>
    <property type="molecule type" value="Genomic_DNA"/>
</dbReference>
<feature type="transmembrane region" description="Helical" evidence="6">
    <location>
        <begin position="421"/>
        <end position="439"/>
    </location>
</feature>
<dbReference type="PANTHER" id="PTHR30250:SF11">
    <property type="entry name" value="O-ANTIGEN TRANSPORTER-RELATED"/>
    <property type="match status" value="1"/>
</dbReference>
<dbReference type="PANTHER" id="PTHR30250">
    <property type="entry name" value="PST FAMILY PREDICTED COLANIC ACID TRANSPORTER"/>
    <property type="match status" value="1"/>
</dbReference>
<dbReference type="Proteomes" id="UP000559626">
    <property type="component" value="Unassembled WGS sequence"/>
</dbReference>
<evidence type="ECO:0000256" key="4">
    <source>
        <dbReference type="ARBA" id="ARBA00022989"/>
    </source>
</evidence>
<feature type="transmembrane region" description="Helical" evidence="6">
    <location>
        <begin position="392"/>
        <end position="415"/>
    </location>
</feature>
<feature type="transmembrane region" description="Helical" evidence="6">
    <location>
        <begin position="274"/>
        <end position="301"/>
    </location>
</feature>
<keyword evidence="5 6" id="KW-0472">Membrane</keyword>
<feature type="transmembrane region" description="Helical" evidence="6">
    <location>
        <begin position="87"/>
        <end position="107"/>
    </location>
</feature>
<feature type="transmembrane region" description="Helical" evidence="6">
    <location>
        <begin position="358"/>
        <end position="380"/>
    </location>
</feature>
<comment type="subcellular location">
    <subcellularLocation>
        <location evidence="1">Cell membrane</location>
        <topology evidence="1">Multi-pass membrane protein</topology>
    </subcellularLocation>
</comment>
<sequence length="507" mass="55475">MSIAKRLASQTAIYGVSSIVGRVLSYLLVPIYTAHFAAAEYGIVTGLYAYVSFLNVVFTYGLETTFFRFANRPGTDRRELYNQTLSLLLLSSLGLTVLLALLARPLLGLLHVPPGHQEYAVWMALILGLDAVAALPFARLRLENKARKFAAVRLANILLYIGLNLFFVVLCPAAERAAPGTVLAALQPFVKAVYNPTLGVGYVFLSNLVASAFTLLLLARELFDFRFRWPGRQFLGPVLAYALPLMLMGLAGMVNETLDRILLPAWLPAGFYPGLSALAAVGIYGACYKLSIFMSLVIQAFRYAAEPFFFSQSTEKNSPATFALVLKWFTLCCSFIFVGISLNLNWIGPLFLRRPEYLTGLAVVPILLLANLFLGVYYNLSVWFKLTDKTYYGTYIGAAGAVLTIILNFVLIPVLGYLGSAWATLACYFLMAGMCWWLGERHFPVPYPVGRLLAWLAAAAGLVLAAHFALPPLAGWLRYAPGLGLTLAYAGAVLALEGGPRLLRRAA</sequence>
<comment type="caution">
    <text evidence="7">The sequence shown here is derived from an EMBL/GenBank/DDBJ whole genome shotgun (WGS) entry which is preliminary data.</text>
</comment>
<keyword evidence="3 6" id="KW-0812">Transmembrane</keyword>
<dbReference type="Pfam" id="PF01943">
    <property type="entry name" value="Polysacc_synt"/>
    <property type="match status" value="1"/>
</dbReference>
<protein>
    <submittedName>
        <fullName evidence="7">Oligosaccharide flippase family protein</fullName>
    </submittedName>
</protein>
<evidence type="ECO:0000256" key="1">
    <source>
        <dbReference type="ARBA" id="ARBA00004651"/>
    </source>
</evidence>
<evidence type="ECO:0000313" key="8">
    <source>
        <dbReference type="Proteomes" id="UP000559626"/>
    </source>
</evidence>
<feature type="transmembrane region" description="Helical" evidence="6">
    <location>
        <begin position="150"/>
        <end position="170"/>
    </location>
</feature>
<keyword evidence="8" id="KW-1185">Reference proteome</keyword>
<feature type="transmembrane region" description="Helical" evidence="6">
    <location>
        <begin position="451"/>
        <end position="470"/>
    </location>
</feature>
<feature type="transmembrane region" description="Helical" evidence="6">
    <location>
        <begin position="476"/>
        <end position="496"/>
    </location>
</feature>
<name>A0A7Y0AFS5_9BACT</name>
<evidence type="ECO:0000256" key="6">
    <source>
        <dbReference type="SAM" id="Phobius"/>
    </source>
</evidence>
<feature type="transmembrane region" description="Helical" evidence="6">
    <location>
        <begin position="12"/>
        <end position="35"/>
    </location>
</feature>
<evidence type="ECO:0000313" key="7">
    <source>
        <dbReference type="EMBL" id="NML66516.1"/>
    </source>
</evidence>
<feature type="transmembrane region" description="Helical" evidence="6">
    <location>
        <begin position="47"/>
        <end position="67"/>
    </location>
</feature>
<organism evidence="7 8">
    <name type="scientific">Hymenobacter polaris</name>
    <dbReference type="NCBI Taxonomy" id="2682546"/>
    <lineage>
        <taxon>Bacteria</taxon>
        <taxon>Pseudomonadati</taxon>
        <taxon>Bacteroidota</taxon>
        <taxon>Cytophagia</taxon>
        <taxon>Cytophagales</taxon>
        <taxon>Hymenobacteraceae</taxon>
        <taxon>Hymenobacter</taxon>
    </lineage>
</organism>